<gene>
    <name evidence="1" type="ORF">VTK73DRAFT_8392</name>
</gene>
<comment type="caution">
    <text evidence="1">The sequence shown here is derived from an EMBL/GenBank/DDBJ whole genome shotgun (WGS) entry which is preliminary data.</text>
</comment>
<dbReference type="EMBL" id="JAZHXJ010000599">
    <property type="protein sequence ID" value="KAL1856347.1"/>
    <property type="molecule type" value="Genomic_DNA"/>
</dbReference>
<evidence type="ECO:0000313" key="1">
    <source>
        <dbReference type="EMBL" id="KAL1856347.1"/>
    </source>
</evidence>
<name>A0ABR3W951_9PEZI</name>
<keyword evidence="2" id="KW-1185">Reference proteome</keyword>
<protein>
    <submittedName>
        <fullName evidence="1">Uncharacterized protein</fullName>
    </submittedName>
</protein>
<dbReference type="Proteomes" id="UP001586593">
    <property type="component" value="Unassembled WGS sequence"/>
</dbReference>
<sequence>MHRTLPARAFWVTHWAAQQIRVGATIHLGGLSLLGDDDDDDSRWFVVVRCMPSPNGTLRREVGDGRRASGGTVRA</sequence>
<organism evidence="1 2">
    <name type="scientific">Phialemonium thermophilum</name>
    <dbReference type="NCBI Taxonomy" id="223376"/>
    <lineage>
        <taxon>Eukaryota</taxon>
        <taxon>Fungi</taxon>
        <taxon>Dikarya</taxon>
        <taxon>Ascomycota</taxon>
        <taxon>Pezizomycotina</taxon>
        <taxon>Sordariomycetes</taxon>
        <taxon>Sordariomycetidae</taxon>
        <taxon>Cephalothecales</taxon>
        <taxon>Cephalothecaceae</taxon>
        <taxon>Phialemonium</taxon>
    </lineage>
</organism>
<reference evidence="1 2" key="1">
    <citation type="journal article" date="2024" name="Commun. Biol.">
        <title>Comparative genomic analysis of thermophilic fungi reveals convergent evolutionary adaptations and gene losses.</title>
        <authorList>
            <person name="Steindorff A.S."/>
            <person name="Aguilar-Pontes M.V."/>
            <person name="Robinson A.J."/>
            <person name="Andreopoulos B."/>
            <person name="LaButti K."/>
            <person name="Kuo A."/>
            <person name="Mondo S."/>
            <person name="Riley R."/>
            <person name="Otillar R."/>
            <person name="Haridas S."/>
            <person name="Lipzen A."/>
            <person name="Grimwood J."/>
            <person name="Schmutz J."/>
            <person name="Clum A."/>
            <person name="Reid I.D."/>
            <person name="Moisan M.C."/>
            <person name="Butler G."/>
            <person name="Nguyen T.T.M."/>
            <person name="Dewar K."/>
            <person name="Conant G."/>
            <person name="Drula E."/>
            <person name="Henrissat B."/>
            <person name="Hansel C."/>
            <person name="Singer S."/>
            <person name="Hutchinson M.I."/>
            <person name="de Vries R.P."/>
            <person name="Natvig D.O."/>
            <person name="Powell A.J."/>
            <person name="Tsang A."/>
            <person name="Grigoriev I.V."/>
        </authorList>
    </citation>
    <scope>NUCLEOTIDE SEQUENCE [LARGE SCALE GENOMIC DNA]</scope>
    <source>
        <strain evidence="1 2">ATCC 24622</strain>
    </source>
</reference>
<proteinExistence type="predicted"/>
<evidence type="ECO:0000313" key="2">
    <source>
        <dbReference type="Proteomes" id="UP001586593"/>
    </source>
</evidence>
<accession>A0ABR3W951</accession>